<organism evidence="10 11">
    <name type="scientific">Velamenicoccus archaeovorus</name>
    <dbReference type="NCBI Taxonomy" id="1930593"/>
    <lineage>
        <taxon>Bacteria</taxon>
        <taxon>Pseudomonadati</taxon>
        <taxon>Candidatus Omnitrophota</taxon>
        <taxon>Candidatus Velamenicoccus</taxon>
    </lineage>
</organism>
<accession>A0A410P5L1</accession>
<evidence type="ECO:0000256" key="2">
    <source>
        <dbReference type="ARBA" id="ARBA00022475"/>
    </source>
</evidence>
<evidence type="ECO:0000256" key="1">
    <source>
        <dbReference type="ARBA" id="ARBA00004651"/>
    </source>
</evidence>
<feature type="transmembrane region" description="Helical" evidence="8">
    <location>
        <begin position="205"/>
        <end position="228"/>
    </location>
</feature>
<dbReference type="InterPro" id="IPR050297">
    <property type="entry name" value="LipidA_mod_glycosyltrf_83"/>
</dbReference>
<reference evidence="10 11" key="1">
    <citation type="submission" date="2017-01" db="EMBL/GenBank/DDBJ databases">
        <title>First insights into the biology of 'candidatus Vampirococcus archaeovorus'.</title>
        <authorList>
            <person name="Kizina J."/>
            <person name="Jordan S."/>
            <person name="Stueber K."/>
            <person name="Reinhardt R."/>
            <person name="Harder J."/>
        </authorList>
    </citation>
    <scope>NUCLEOTIDE SEQUENCE [LARGE SCALE GENOMIC DNA]</scope>
    <source>
        <strain evidence="10 11">LiM</strain>
    </source>
</reference>
<keyword evidence="6 8" id="KW-1133">Transmembrane helix</keyword>
<dbReference type="PANTHER" id="PTHR33908">
    <property type="entry name" value="MANNOSYLTRANSFERASE YKCB-RELATED"/>
    <property type="match status" value="1"/>
</dbReference>
<feature type="transmembrane region" description="Helical" evidence="8">
    <location>
        <begin position="261"/>
        <end position="284"/>
    </location>
</feature>
<dbReference type="EMBL" id="CP019384">
    <property type="protein sequence ID" value="QAT17371.1"/>
    <property type="molecule type" value="Genomic_DNA"/>
</dbReference>
<keyword evidence="4 10" id="KW-0808">Transferase</keyword>
<keyword evidence="3" id="KW-0328">Glycosyltransferase</keyword>
<dbReference type="GO" id="GO:0000030">
    <property type="term" value="F:mannosyltransferase activity"/>
    <property type="evidence" value="ECO:0007669"/>
    <property type="project" value="InterPro"/>
</dbReference>
<keyword evidence="11" id="KW-1185">Reference proteome</keyword>
<evidence type="ECO:0000256" key="5">
    <source>
        <dbReference type="ARBA" id="ARBA00022692"/>
    </source>
</evidence>
<protein>
    <submittedName>
        <fullName evidence="10">Undecaprenyl phosphate-alpha-4-amino-4-deoxy-L-arabinose arabinosyl transferase</fullName>
    </submittedName>
</protein>
<feature type="transmembrane region" description="Helical" evidence="8">
    <location>
        <begin position="412"/>
        <end position="433"/>
    </location>
</feature>
<feature type="transmembrane region" description="Helical" evidence="8">
    <location>
        <begin position="85"/>
        <end position="104"/>
    </location>
</feature>
<dbReference type="OrthoDB" id="9775035at2"/>
<feature type="transmembrane region" description="Helical" evidence="8">
    <location>
        <begin position="320"/>
        <end position="337"/>
    </location>
</feature>
<feature type="transmembrane region" description="Helical" evidence="8">
    <location>
        <begin position="165"/>
        <end position="198"/>
    </location>
</feature>
<evidence type="ECO:0000313" key="10">
    <source>
        <dbReference type="EMBL" id="QAT17371.1"/>
    </source>
</evidence>
<dbReference type="InterPro" id="IPR003342">
    <property type="entry name" value="ArnT-like_N"/>
</dbReference>
<dbReference type="GO" id="GO:0010041">
    <property type="term" value="P:response to iron(III) ion"/>
    <property type="evidence" value="ECO:0007669"/>
    <property type="project" value="TreeGrafter"/>
</dbReference>
<dbReference type="GO" id="GO:0009103">
    <property type="term" value="P:lipopolysaccharide biosynthetic process"/>
    <property type="evidence" value="ECO:0007669"/>
    <property type="project" value="UniProtKB-ARBA"/>
</dbReference>
<keyword evidence="2" id="KW-1003">Cell membrane</keyword>
<dbReference type="GO" id="GO:0005886">
    <property type="term" value="C:plasma membrane"/>
    <property type="evidence" value="ECO:0007669"/>
    <property type="project" value="UniProtKB-SubCell"/>
</dbReference>
<dbReference type="GO" id="GO:0006493">
    <property type="term" value="P:protein O-linked glycosylation"/>
    <property type="evidence" value="ECO:0007669"/>
    <property type="project" value="InterPro"/>
</dbReference>
<feature type="transmembrane region" description="Helical" evidence="8">
    <location>
        <begin position="357"/>
        <end position="375"/>
    </location>
</feature>
<dbReference type="AlphaFoldDB" id="A0A410P5L1"/>
<feature type="domain" description="ArnT-like N-terminal" evidence="9">
    <location>
        <begin position="34"/>
        <end position="230"/>
    </location>
</feature>
<evidence type="ECO:0000313" key="11">
    <source>
        <dbReference type="Proteomes" id="UP000287243"/>
    </source>
</evidence>
<keyword evidence="5 8" id="KW-0812">Transmembrane</keyword>
<evidence type="ECO:0000256" key="3">
    <source>
        <dbReference type="ARBA" id="ARBA00022676"/>
    </source>
</evidence>
<evidence type="ECO:0000256" key="8">
    <source>
        <dbReference type="SAM" id="Phobius"/>
    </source>
</evidence>
<dbReference type="RefSeq" id="WP_128700194.1">
    <property type="nucleotide sequence ID" value="NZ_CP019384.1"/>
</dbReference>
<comment type="subcellular location">
    <subcellularLocation>
        <location evidence="1">Cell membrane</location>
        <topology evidence="1">Multi-pass membrane protein</topology>
    </subcellularLocation>
</comment>
<dbReference type="Pfam" id="PF02366">
    <property type="entry name" value="PMT"/>
    <property type="match status" value="1"/>
</dbReference>
<sequence>MPKIPVNIKFVSILLVLGFVFLMAGNGLLSLTNPDEVFYAQTAREMQQQHSWMTPYLFGSPQFEKPIMTFWLLRLSFDVAGATPFAARFFPAFFGIAGVVALYYLGWLGFRDGRKAFVSAVVLMSCGLYVGLSRTVFTDLIFTVFILLSLLAFWWGYAVEKRRQIGWVLFFAFSALAVLTKGPLGLIIPLSAVLLFLILRREFRLVAGGGFPLGLALFCLLALPWYVFMLKTYGNVFVHEFFYNDHWRRLVEAEHPAADRWYYYPLSTVGSMFPWSLFFVAAFAGFVKKLRQAPPFFWFLLSWVAVVFVIFQVAHSKLTSYVFPYFPALALMTGCFLEETHCVRLLKEVPARGPKALYLATGIFCLAFPVGMVVASSRFPQYVTDRTPVLIFAGILAAYLVVYIISSARRRFSWSFWMTAAFLPLLLVFALSMSPHFESYVSSREAGRYLREKADPGAPVLCSKFFARGIRFYTDRQIAVIDINGDGYFSPHPVEYLNTIEALRDYLKKRPETYAVLRKDYVNGLGRLMGDEYRHDVLYVAGDEHIVRIQPKGQGAGKI</sequence>
<dbReference type="GO" id="GO:0016763">
    <property type="term" value="F:pentosyltransferase activity"/>
    <property type="evidence" value="ECO:0007669"/>
    <property type="project" value="TreeGrafter"/>
</dbReference>
<name>A0A410P5L1_VELA1</name>
<keyword evidence="7 8" id="KW-0472">Membrane</keyword>
<evidence type="ECO:0000256" key="4">
    <source>
        <dbReference type="ARBA" id="ARBA00022679"/>
    </source>
</evidence>
<dbReference type="Proteomes" id="UP000287243">
    <property type="component" value="Chromosome"/>
</dbReference>
<evidence type="ECO:0000256" key="6">
    <source>
        <dbReference type="ARBA" id="ARBA00022989"/>
    </source>
</evidence>
<evidence type="ECO:0000256" key="7">
    <source>
        <dbReference type="ARBA" id="ARBA00023136"/>
    </source>
</evidence>
<gene>
    <name evidence="10" type="ORF">BU251_06350</name>
</gene>
<feature type="transmembrane region" description="Helical" evidence="8">
    <location>
        <begin position="296"/>
        <end position="314"/>
    </location>
</feature>
<feature type="transmembrane region" description="Helical" evidence="8">
    <location>
        <begin position="140"/>
        <end position="159"/>
    </location>
</feature>
<dbReference type="KEGG" id="vai:BU251_06350"/>
<dbReference type="PANTHER" id="PTHR33908:SF3">
    <property type="entry name" value="UNDECAPRENYL PHOSPHATE-ALPHA-4-AMINO-4-DEOXY-L-ARABINOSE ARABINOSYL TRANSFERASE"/>
    <property type="match status" value="1"/>
</dbReference>
<feature type="transmembrane region" description="Helical" evidence="8">
    <location>
        <begin position="387"/>
        <end position="405"/>
    </location>
</feature>
<evidence type="ECO:0000259" key="9">
    <source>
        <dbReference type="Pfam" id="PF02366"/>
    </source>
</evidence>
<feature type="transmembrane region" description="Helical" evidence="8">
    <location>
        <begin position="116"/>
        <end position="133"/>
    </location>
</feature>
<proteinExistence type="predicted"/>